<comment type="caution">
    <text evidence="1">The sequence shown here is derived from an EMBL/GenBank/DDBJ whole genome shotgun (WGS) entry which is preliminary data.</text>
</comment>
<name>A0ACB8D490_DERSI</name>
<evidence type="ECO:0000313" key="2">
    <source>
        <dbReference type="Proteomes" id="UP000821865"/>
    </source>
</evidence>
<sequence length="484" mass="55836">MGHATPISKQASRQQQRQGPNKMAQCMSSACRSGRVSRQLLSGFKKSQRLRFSSRTLLSEAYYCRDAWNKRTEDPVLRDTSVDSYFVELSKKFGTKAKASAVDVDIYLNKVTGKDYAVEFETVLNRHRRSRQSCDTLPSTHAAAVRYFLDTDQHDVLMRLLPNRLEYGIFPDTHTFNILMDTFVKVGNHRDAVKVAIEMMLQENTGNGVSRLLALYSCHNYLRDPKPEPWDPNAKIPEQDEDDDEEILVRVPNIPNPFFDDHFDLNEPDHLIGKTLMLFCDGVDDLLHRSYYLVGCGLYQKWGKSAEFLEALLERTGDGGELLIRSAVESFRQCMSKEDGGLKAEDELRQKLESALAQLEDSKRCSDADVHELMLEALKQLPALEPADIEAQKRDFELWQELRHKALEEQRRRIDREQTIEAIRLRKKELGEKEELLYAFENWDRLEMELAEVEAEMKELAAKENVEDEYIPPDIRKPLSRSAK</sequence>
<organism evidence="1 2">
    <name type="scientific">Dermacentor silvarum</name>
    <name type="common">Tick</name>
    <dbReference type="NCBI Taxonomy" id="543639"/>
    <lineage>
        <taxon>Eukaryota</taxon>
        <taxon>Metazoa</taxon>
        <taxon>Ecdysozoa</taxon>
        <taxon>Arthropoda</taxon>
        <taxon>Chelicerata</taxon>
        <taxon>Arachnida</taxon>
        <taxon>Acari</taxon>
        <taxon>Parasitiformes</taxon>
        <taxon>Ixodida</taxon>
        <taxon>Ixodoidea</taxon>
        <taxon>Ixodidae</taxon>
        <taxon>Rhipicephalinae</taxon>
        <taxon>Dermacentor</taxon>
    </lineage>
</organism>
<proteinExistence type="predicted"/>
<evidence type="ECO:0000313" key="1">
    <source>
        <dbReference type="EMBL" id="KAH7959183.1"/>
    </source>
</evidence>
<dbReference type="EMBL" id="CM023472">
    <property type="protein sequence ID" value="KAH7959183.1"/>
    <property type="molecule type" value="Genomic_DNA"/>
</dbReference>
<dbReference type="Proteomes" id="UP000821865">
    <property type="component" value="Chromosome 3"/>
</dbReference>
<accession>A0ACB8D490</accession>
<gene>
    <name evidence="1" type="ORF">HPB49_009152</name>
</gene>
<keyword evidence="2" id="KW-1185">Reference proteome</keyword>
<reference evidence="1" key="1">
    <citation type="submission" date="2020-05" db="EMBL/GenBank/DDBJ databases">
        <title>Large-scale comparative analyses of tick genomes elucidate their genetic diversity and vector capacities.</title>
        <authorList>
            <person name="Jia N."/>
            <person name="Wang J."/>
            <person name="Shi W."/>
            <person name="Du L."/>
            <person name="Sun Y."/>
            <person name="Zhan W."/>
            <person name="Jiang J."/>
            <person name="Wang Q."/>
            <person name="Zhang B."/>
            <person name="Ji P."/>
            <person name="Sakyi L.B."/>
            <person name="Cui X."/>
            <person name="Yuan T."/>
            <person name="Jiang B."/>
            <person name="Yang W."/>
            <person name="Lam T.T.-Y."/>
            <person name="Chang Q."/>
            <person name="Ding S."/>
            <person name="Wang X."/>
            <person name="Zhu J."/>
            <person name="Ruan X."/>
            <person name="Zhao L."/>
            <person name="Wei J."/>
            <person name="Que T."/>
            <person name="Du C."/>
            <person name="Cheng J."/>
            <person name="Dai P."/>
            <person name="Han X."/>
            <person name="Huang E."/>
            <person name="Gao Y."/>
            <person name="Liu J."/>
            <person name="Shao H."/>
            <person name="Ye R."/>
            <person name="Li L."/>
            <person name="Wei W."/>
            <person name="Wang X."/>
            <person name="Wang C."/>
            <person name="Yang T."/>
            <person name="Huo Q."/>
            <person name="Li W."/>
            <person name="Guo W."/>
            <person name="Chen H."/>
            <person name="Zhou L."/>
            <person name="Ni X."/>
            <person name="Tian J."/>
            <person name="Zhou Y."/>
            <person name="Sheng Y."/>
            <person name="Liu T."/>
            <person name="Pan Y."/>
            <person name="Xia L."/>
            <person name="Li J."/>
            <person name="Zhao F."/>
            <person name="Cao W."/>
        </authorList>
    </citation>
    <scope>NUCLEOTIDE SEQUENCE</scope>
    <source>
        <strain evidence="1">Dsil-2018</strain>
    </source>
</reference>
<protein>
    <submittedName>
        <fullName evidence="1">Uncharacterized protein</fullName>
    </submittedName>
</protein>